<proteinExistence type="predicted"/>
<dbReference type="EMBL" id="JAHHZF010000019">
    <property type="protein sequence ID" value="MBT9293079.1"/>
    <property type="molecule type" value="Genomic_DNA"/>
</dbReference>
<feature type="signal peptide" evidence="1">
    <location>
        <begin position="1"/>
        <end position="27"/>
    </location>
</feature>
<evidence type="ECO:0000256" key="1">
    <source>
        <dbReference type="SAM" id="SignalP"/>
    </source>
</evidence>
<sequence length="345" mass="39351">MWLSRMLLAGAAGLIALALVAASAAVAADARPDWPKLHTNEEMIDDATRAPSIDTRDPLAVLDFVLKSLPARVKVHPTENYYYFWFWHDHVKWAGNLRLDPQERDRGLVNFAYFEDYTEWAAESRVNHRLLGAEDGVTVEKLAPLVYRVTFRGTAVEFALNDLSETRPPEGFLRPTEVYVGPVLDDSGLPFYLVWNKDQKLFHYILNEQAPAAEAWRASRISPRILIGNRTGFALYRDRYRDRKILIGIYASNAAVNNYYDGPFDQLPDNFIKDDTLHDAILALEPGLKGKIDRFGNSPGGKERFLIGPYMQWRTEEDLAVVKRCAADPKIKGERWYGCFVIERQ</sequence>
<feature type="chain" id="PRO_5037107992" evidence="1">
    <location>
        <begin position="28"/>
        <end position="345"/>
    </location>
</feature>
<dbReference type="Proteomes" id="UP000766595">
    <property type="component" value="Unassembled WGS sequence"/>
</dbReference>
<protein>
    <submittedName>
        <fullName evidence="2">Uncharacterized protein</fullName>
    </submittedName>
</protein>
<dbReference type="AlphaFoldDB" id="A0A947DA25"/>
<accession>A0A947DA25</accession>
<organism evidence="2 3">
    <name type="scientific">Prosthecodimorpha staleyi</name>
    <dbReference type="NCBI Taxonomy" id="2840188"/>
    <lineage>
        <taxon>Bacteria</taxon>
        <taxon>Pseudomonadati</taxon>
        <taxon>Pseudomonadota</taxon>
        <taxon>Alphaproteobacteria</taxon>
        <taxon>Hyphomicrobiales</taxon>
        <taxon>Ancalomicrobiaceae</taxon>
        <taxon>Prosthecodimorpha</taxon>
    </lineage>
</organism>
<evidence type="ECO:0000313" key="2">
    <source>
        <dbReference type="EMBL" id="MBT9293079.1"/>
    </source>
</evidence>
<name>A0A947DA25_9HYPH</name>
<evidence type="ECO:0000313" key="3">
    <source>
        <dbReference type="Proteomes" id="UP000766595"/>
    </source>
</evidence>
<gene>
    <name evidence="2" type="ORF">KL771_26700</name>
</gene>
<reference evidence="2 3" key="1">
    <citation type="submission" date="2021-06" db="EMBL/GenBank/DDBJ databases">
        <authorList>
            <person name="Grouzdev D.S."/>
            <person name="Koziaeva V."/>
        </authorList>
    </citation>
    <scope>NUCLEOTIDE SEQUENCE [LARGE SCALE GENOMIC DNA]</scope>
    <source>
        <strain evidence="2 3">22</strain>
    </source>
</reference>
<comment type="caution">
    <text evidence="2">The sequence shown here is derived from an EMBL/GenBank/DDBJ whole genome shotgun (WGS) entry which is preliminary data.</text>
</comment>
<keyword evidence="3" id="KW-1185">Reference proteome</keyword>
<keyword evidence="1" id="KW-0732">Signal</keyword>